<proteinExistence type="predicted"/>
<organism evidence="1 2">
    <name type="scientific">Novosphingobium fluoreni</name>
    <dbReference type="NCBI Taxonomy" id="1391222"/>
    <lineage>
        <taxon>Bacteria</taxon>
        <taxon>Pseudomonadati</taxon>
        <taxon>Pseudomonadota</taxon>
        <taxon>Alphaproteobacteria</taxon>
        <taxon>Sphingomonadales</taxon>
        <taxon>Sphingomonadaceae</taxon>
        <taxon>Novosphingobium</taxon>
    </lineage>
</organism>
<comment type="caution">
    <text evidence="1">The sequence shown here is derived from an EMBL/GenBank/DDBJ whole genome shotgun (WGS) entry which is preliminary data.</text>
</comment>
<dbReference type="AlphaFoldDB" id="A0A7W6C1J4"/>
<evidence type="ECO:0000313" key="2">
    <source>
        <dbReference type="Proteomes" id="UP000561459"/>
    </source>
</evidence>
<gene>
    <name evidence="1" type="ORF">GGR39_003445</name>
</gene>
<sequence length="65" mass="7274">MTITPERIAELLLVESPGWCRAGLTAPDERMRERAADELASLVYSHLEAPEQPAQDARQMTLPLQ</sequence>
<dbReference type="Pfam" id="PF20561">
    <property type="entry name" value="DUF6771"/>
    <property type="match status" value="1"/>
</dbReference>
<evidence type="ECO:0000313" key="1">
    <source>
        <dbReference type="EMBL" id="MBB3941764.1"/>
    </source>
</evidence>
<keyword evidence="2" id="KW-1185">Reference proteome</keyword>
<dbReference type="InterPro" id="IPR046662">
    <property type="entry name" value="DUF6771"/>
</dbReference>
<accession>A0A7W6C1J4</accession>
<dbReference type="RefSeq" id="WP_183618982.1">
    <property type="nucleotide sequence ID" value="NZ_JACIDY010000019.1"/>
</dbReference>
<reference evidence="1 2" key="1">
    <citation type="submission" date="2020-08" db="EMBL/GenBank/DDBJ databases">
        <title>Genomic Encyclopedia of Type Strains, Phase IV (KMG-IV): sequencing the most valuable type-strain genomes for metagenomic binning, comparative biology and taxonomic classification.</title>
        <authorList>
            <person name="Goeker M."/>
        </authorList>
    </citation>
    <scope>NUCLEOTIDE SEQUENCE [LARGE SCALE GENOMIC DNA]</scope>
    <source>
        <strain evidence="1 2">DSM 27568</strain>
    </source>
</reference>
<protein>
    <submittedName>
        <fullName evidence="1">Uncharacterized protein</fullName>
    </submittedName>
</protein>
<name>A0A7W6C1J4_9SPHN</name>
<dbReference type="EMBL" id="JACIDY010000019">
    <property type="protein sequence ID" value="MBB3941764.1"/>
    <property type="molecule type" value="Genomic_DNA"/>
</dbReference>
<dbReference type="Proteomes" id="UP000561459">
    <property type="component" value="Unassembled WGS sequence"/>
</dbReference>